<evidence type="ECO:0000259" key="4">
    <source>
        <dbReference type="PROSITE" id="PS51898"/>
    </source>
</evidence>
<dbReference type="PANTHER" id="PTHR30349:SF41">
    <property type="entry name" value="INTEGRASE_RECOMBINASE PROTEIN MJ0367-RELATED"/>
    <property type="match status" value="1"/>
</dbReference>
<dbReference type="Proteomes" id="UP001168883">
    <property type="component" value="Unassembled WGS sequence"/>
</dbReference>
<proteinExistence type="inferred from homology"/>
<evidence type="ECO:0000313" key="6">
    <source>
        <dbReference type="Proteomes" id="UP001168883"/>
    </source>
</evidence>
<protein>
    <submittedName>
        <fullName evidence="5">Tyrosine-type recombinase/integrase</fullName>
    </submittedName>
</protein>
<evidence type="ECO:0000256" key="3">
    <source>
        <dbReference type="ARBA" id="ARBA00023172"/>
    </source>
</evidence>
<feature type="domain" description="Tyr recombinase" evidence="4">
    <location>
        <begin position="1"/>
        <end position="171"/>
    </location>
</feature>
<keyword evidence="3" id="KW-0233">DNA recombination</keyword>
<comment type="similarity">
    <text evidence="1">Belongs to the 'phage' integrase family.</text>
</comment>
<organism evidence="5 6">
    <name type="scientific">Paenibacillus ehimensis</name>
    <dbReference type="NCBI Taxonomy" id="79264"/>
    <lineage>
        <taxon>Bacteria</taxon>
        <taxon>Bacillati</taxon>
        <taxon>Bacillota</taxon>
        <taxon>Bacilli</taxon>
        <taxon>Bacillales</taxon>
        <taxon>Paenibacillaceae</taxon>
        <taxon>Paenibacillus</taxon>
    </lineage>
</organism>
<dbReference type="InterPro" id="IPR011010">
    <property type="entry name" value="DNA_brk_join_enz"/>
</dbReference>
<dbReference type="InterPro" id="IPR013762">
    <property type="entry name" value="Integrase-like_cat_sf"/>
</dbReference>
<keyword evidence="2" id="KW-0238">DNA-binding</keyword>
<dbReference type="Gene3D" id="1.10.443.10">
    <property type="entry name" value="Intergrase catalytic core"/>
    <property type="match status" value="1"/>
</dbReference>
<dbReference type="PANTHER" id="PTHR30349">
    <property type="entry name" value="PHAGE INTEGRASE-RELATED"/>
    <property type="match status" value="1"/>
</dbReference>
<name>A0ABT8VB88_9BACL</name>
<gene>
    <name evidence="5" type="ORF">Q3C12_14710</name>
</gene>
<evidence type="ECO:0000313" key="5">
    <source>
        <dbReference type="EMBL" id="MDO3678259.1"/>
    </source>
</evidence>
<evidence type="ECO:0000256" key="2">
    <source>
        <dbReference type="ARBA" id="ARBA00023125"/>
    </source>
</evidence>
<dbReference type="RefSeq" id="WP_127486550.1">
    <property type="nucleotide sequence ID" value="NZ_JAUMKJ010000016.1"/>
</dbReference>
<evidence type="ECO:0000256" key="1">
    <source>
        <dbReference type="ARBA" id="ARBA00008857"/>
    </source>
</evidence>
<sequence>MGVIFVVDMRVQLRNGCIYERPVNDRSDVWGIPDQRHHIDLLLNPNEASIRKVSIGDSVIKALKSQLAWREQKIKNGEVVHNSDFIFFSIYKPGYPASAKWVWDRFTKYVKLAGLPKNLTPHSLRHTHVTLLAEAGEQLAVIQERLGHKNDEITKRIYLHVTAEQRKAIPDRFEMIMSS</sequence>
<dbReference type="InterPro" id="IPR002104">
    <property type="entry name" value="Integrase_catalytic"/>
</dbReference>
<dbReference type="PROSITE" id="PS51898">
    <property type="entry name" value="TYR_RECOMBINASE"/>
    <property type="match status" value="1"/>
</dbReference>
<accession>A0ABT8VB88</accession>
<dbReference type="Pfam" id="PF00589">
    <property type="entry name" value="Phage_integrase"/>
    <property type="match status" value="1"/>
</dbReference>
<comment type="caution">
    <text evidence="5">The sequence shown here is derived from an EMBL/GenBank/DDBJ whole genome shotgun (WGS) entry which is preliminary data.</text>
</comment>
<dbReference type="EMBL" id="JAUMKJ010000016">
    <property type="protein sequence ID" value="MDO3678259.1"/>
    <property type="molecule type" value="Genomic_DNA"/>
</dbReference>
<keyword evidence="6" id="KW-1185">Reference proteome</keyword>
<dbReference type="InterPro" id="IPR050090">
    <property type="entry name" value="Tyrosine_recombinase_XerCD"/>
</dbReference>
<dbReference type="SUPFAM" id="SSF56349">
    <property type="entry name" value="DNA breaking-rejoining enzymes"/>
    <property type="match status" value="1"/>
</dbReference>
<reference evidence="5" key="1">
    <citation type="submission" date="2023-07" db="EMBL/GenBank/DDBJ databases">
        <authorList>
            <person name="Aktuganov G."/>
            <person name="Boyko T."/>
            <person name="Delegan Y."/>
            <person name="Galimzianova N."/>
            <person name="Gilvanova E."/>
            <person name="Korobov V."/>
            <person name="Kuzmina L."/>
            <person name="Melentiev A."/>
            <person name="Milman P."/>
            <person name="Ryabova A."/>
            <person name="Stupak E."/>
            <person name="Yasakov T."/>
            <person name="Zharikova N."/>
            <person name="Zhurenko E."/>
        </authorList>
    </citation>
    <scope>NUCLEOTIDE SEQUENCE</scope>
    <source>
        <strain evidence="5">IB-739</strain>
    </source>
</reference>